<comment type="caution">
    <text evidence="1">The sequence shown here is derived from an EMBL/GenBank/DDBJ whole genome shotgun (WGS) entry which is preliminary data.</text>
</comment>
<proteinExistence type="predicted"/>
<dbReference type="EMBL" id="JBFTWV010000082">
    <property type="protein sequence ID" value="KAL2788262.1"/>
    <property type="molecule type" value="Genomic_DNA"/>
</dbReference>
<name>A0ABR4FZ35_9EURO</name>
<gene>
    <name evidence="1" type="ORF">BJX66DRAFT_340416</name>
</gene>
<sequence length="314" mass="35304">MGPSWETIDFKVQTTEVDPTTQRIYANGNMQAHVVVSVRAIDPADNEPYHLTQDELNSIMLVDLDGPLKPLSSPCGASFDENIYDHKMTGSGSKQYQALDTAETPKEGFDKVSFWVTTARVESKNIGVQIRQPGGAMVDTSGADDFDSHVTLVGVAPRPISFEDLRLSGETEIHREESWRQANFYLSIRDREVRYMECPGLENAIDDHEIASFQDCGFSDFVMATNFFCWPPGERRTVTLHTRDLGDIPSIINQEKNHGCLTRVSMTYTGQDHGHALWVEGELTVYDQCGTAGSCYPKYPNRLYLELSKWQYQG</sequence>
<keyword evidence="2" id="KW-1185">Reference proteome</keyword>
<evidence type="ECO:0000313" key="2">
    <source>
        <dbReference type="Proteomes" id="UP001610563"/>
    </source>
</evidence>
<evidence type="ECO:0000313" key="1">
    <source>
        <dbReference type="EMBL" id="KAL2788262.1"/>
    </source>
</evidence>
<dbReference type="Proteomes" id="UP001610563">
    <property type="component" value="Unassembled WGS sequence"/>
</dbReference>
<protein>
    <submittedName>
        <fullName evidence="1">Uncharacterized protein</fullName>
    </submittedName>
</protein>
<accession>A0ABR4FZ35</accession>
<reference evidence="1 2" key="1">
    <citation type="submission" date="2024-07" db="EMBL/GenBank/DDBJ databases">
        <title>Section-level genome sequencing and comparative genomics of Aspergillus sections Usti and Cavernicolus.</title>
        <authorList>
            <consortium name="Lawrence Berkeley National Laboratory"/>
            <person name="Nybo J.L."/>
            <person name="Vesth T.C."/>
            <person name="Theobald S."/>
            <person name="Frisvad J.C."/>
            <person name="Larsen T.O."/>
            <person name="Kjaerboelling I."/>
            <person name="Rothschild-Mancinelli K."/>
            <person name="Lyhne E.K."/>
            <person name="Kogle M.E."/>
            <person name="Barry K."/>
            <person name="Clum A."/>
            <person name="Na H."/>
            <person name="Ledsgaard L."/>
            <person name="Lin J."/>
            <person name="Lipzen A."/>
            <person name="Kuo A."/>
            <person name="Riley R."/>
            <person name="Mondo S."/>
            <person name="Labutti K."/>
            <person name="Haridas S."/>
            <person name="Pangalinan J."/>
            <person name="Salamov A.A."/>
            <person name="Simmons B.A."/>
            <person name="Magnuson J.K."/>
            <person name="Chen J."/>
            <person name="Drula E."/>
            <person name="Henrissat B."/>
            <person name="Wiebenga A."/>
            <person name="Lubbers R.J."/>
            <person name="Gomes A.C."/>
            <person name="Makela M.R."/>
            <person name="Stajich J."/>
            <person name="Grigoriev I.V."/>
            <person name="Mortensen U.H."/>
            <person name="De Vries R.P."/>
            <person name="Baker S.E."/>
            <person name="Andersen M.R."/>
        </authorList>
    </citation>
    <scope>NUCLEOTIDE SEQUENCE [LARGE SCALE GENOMIC DNA]</scope>
    <source>
        <strain evidence="1 2">CBS 209.92</strain>
    </source>
</reference>
<organism evidence="1 2">
    <name type="scientific">Aspergillus keveii</name>
    <dbReference type="NCBI Taxonomy" id="714993"/>
    <lineage>
        <taxon>Eukaryota</taxon>
        <taxon>Fungi</taxon>
        <taxon>Dikarya</taxon>
        <taxon>Ascomycota</taxon>
        <taxon>Pezizomycotina</taxon>
        <taxon>Eurotiomycetes</taxon>
        <taxon>Eurotiomycetidae</taxon>
        <taxon>Eurotiales</taxon>
        <taxon>Aspergillaceae</taxon>
        <taxon>Aspergillus</taxon>
        <taxon>Aspergillus subgen. Nidulantes</taxon>
    </lineage>
</organism>